<dbReference type="PROSITE" id="PS51898">
    <property type="entry name" value="TYR_RECOMBINASE"/>
    <property type="match status" value="1"/>
</dbReference>
<proteinExistence type="inferred from homology"/>
<evidence type="ECO:0000259" key="7">
    <source>
        <dbReference type="PROSITE" id="PS51898"/>
    </source>
</evidence>
<dbReference type="RefSeq" id="WP_311634677.1">
    <property type="nucleotide sequence ID" value="NZ_JAVRFF010000008.1"/>
</dbReference>
<feature type="region of interest" description="Disordered" evidence="6">
    <location>
        <begin position="28"/>
        <end position="64"/>
    </location>
</feature>
<dbReference type="Pfam" id="PF00589">
    <property type="entry name" value="Phage_integrase"/>
    <property type="match status" value="1"/>
</dbReference>
<keyword evidence="2" id="KW-0229">DNA integration</keyword>
<dbReference type="SUPFAM" id="SSF56349">
    <property type="entry name" value="DNA breaking-rejoining enzymes"/>
    <property type="match status" value="1"/>
</dbReference>
<dbReference type="EMBL" id="JAVRFF010000008">
    <property type="protein sequence ID" value="MDT0472330.1"/>
    <property type="molecule type" value="Genomic_DNA"/>
</dbReference>
<keyword evidence="4" id="KW-0233">DNA recombination</keyword>
<dbReference type="PANTHER" id="PTHR30349:SF64">
    <property type="entry name" value="PROPHAGE INTEGRASE INTD-RELATED"/>
    <property type="match status" value="1"/>
</dbReference>
<dbReference type="InterPro" id="IPR002104">
    <property type="entry name" value="Integrase_catalytic"/>
</dbReference>
<dbReference type="InterPro" id="IPR004107">
    <property type="entry name" value="Integrase_SAM-like_N"/>
</dbReference>
<dbReference type="PANTHER" id="PTHR30349">
    <property type="entry name" value="PHAGE INTEGRASE-RELATED"/>
    <property type="match status" value="1"/>
</dbReference>
<dbReference type="InterPro" id="IPR010998">
    <property type="entry name" value="Integrase_recombinase_N"/>
</dbReference>
<evidence type="ECO:0000256" key="1">
    <source>
        <dbReference type="ARBA" id="ARBA00008857"/>
    </source>
</evidence>
<dbReference type="InterPro" id="IPR050090">
    <property type="entry name" value="Tyrosine_recombinase_XerCD"/>
</dbReference>
<evidence type="ECO:0000259" key="8">
    <source>
        <dbReference type="PROSITE" id="PS51900"/>
    </source>
</evidence>
<evidence type="ECO:0000313" key="9">
    <source>
        <dbReference type="EMBL" id="MDT0472330.1"/>
    </source>
</evidence>
<dbReference type="CDD" id="cd01189">
    <property type="entry name" value="INT_ICEBs1_C_like"/>
    <property type="match status" value="1"/>
</dbReference>
<keyword evidence="10" id="KW-1185">Reference proteome</keyword>
<gene>
    <name evidence="9" type="ORF">RM863_09335</name>
</gene>
<name>A0ABU2UGW7_9ACTN</name>
<evidence type="ECO:0000256" key="5">
    <source>
        <dbReference type="PROSITE-ProRule" id="PRU01248"/>
    </source>
</evidence>
<keyword evidence="3 5" id="KW-0238">DNA-binding</keyword>
<sequence>MATVFQKCKTDEKNKNYPCEKTRCGHPWTVRYREPGGRSGRQRERSFPTKREADDHGVEMESAKREGTYLDPKRGAVPLRTYAEAWLERQHLAPNTESTYERGFRLHVFPFMGERLLTSIRPEDIERLGAHMTAGGLSAHSVQAYTIPLKAVFTAAVNNGDVGRHPFVAAKLPLLPSRSVDEMLLPSAQQVQDIADEFRREWALSVWLMAGLGLRKGEMLGLRVGDFLDDRVRLRRQVIRVKGIKGAVLGPLKHRRKGDWRDIPLATHLSDAVGEHVARYGTGPDGALFQTMTGTLVANSNYSYAFRKVVNTLGYEWSPHDLRHWFASTALSNGLPLLDVSRWLGHKSITETADTYGHLTPDATGRAVMVMDVALNQHRADVVLTGEA</sequence>
<dbReference type="InterPro" id="IPR011010">
    <property type="entry name" value="DNA_brk_join_enz"/>
</dbReference>
<dbReference type="Gene3D" id="1.10.150.130">
    <property type="match status" value="1"/>
</dbReference>
<protein>
    <submittedName>
        <fullName evidence="9">Tyrosine-type recombinase/integrase</fullName>
    </submittedName>
</protein>
<evidence type="ECO:0000256" key="4">
    <source>
        <dbReference type="ARBA" id="ARBA00023172"/>
    </source>
</evidence>
<dbReference type="InterPro" id="IPR044068">
    <property type="entry name" value="CB"/>
</dbReference>
<comment type="similarity">
    <text evidence="1">Belongs to the 'phage' integrase family.</text>
</comment>
<comment type="caution">
    <text evidence="9">The sequence shown here is derived from an EMBL/GenBank/DDBJ whole genome shotgun (WGS) entry which is preliminary data.</text>
</comment>
<dbReference type="InterPro" id="IPR013762">
    <property type="entry name" value="Integrase-like_cat_sf"/>
</dbReference>
<reference evidence="9" key="1">
    <citation type="submission" date="2024-05" db="EMBL/GenBank/DDBJ databases">
        <title>30 novel species of actinomycetes from the DSMZ collection.</title>
        <authorList>
            <person name="Nouioui I."/>
        </authorList>
    </citation>
    <scope>NUCLEOTIDE SEQUENCE</scope>
    <source>
        <strain evidence="9">DSM 41014</strain>
    </source>
</reference>
<accession>A0ABU2UGW7</accession>
<dbReference type="Proteomes" id="UP001180489">
    <property type="component" value="Unassembled WGS sequence"/>
</dbReference>
<feature type="domain" description="Tyr recombinase" evidence="7">
    <location>
        <begin position="179"/>
        <end position="369"/>
    </location>
</feature>
<evidence type="ECO:0000256" key="2">
    <source>
        <dbReference type="ARBA" id="ARBA00022908"/>
    </source>
</evidence>
<dbReference type="Pfam" id="PF14659">
    <property type="entry name" value="Phage_int_SAM_3"/>
    <property type="match status" value="1"/>
</dbReference>
<evidence type="ECO:0000313" key="10">
    <source>
        <dbReference type="Proteomes" id="UP001180489"/>
    </source>
</evidence>
<feature type="domain" description="Core-binding (CB)" evidence="8">
    <location>
        <begin position="77"/>
        <end position="157"/>
    </location>
</feature>
<dbReference type="PROSITE" id="PS51900">
    <property type="entry name" value="CB"/>
    <property type="match status" value="1"/>
</dbReference>
<feature type="compositionally biased region" description="Basic and acidic residues" evidence="6">
    <location>
        <begin position="31"/>
        <end position="64"/>
    </location>
</feature>
<dbReference type="Gene3D" id="1.10.443.10">
    <property type="entry name" value="Intergrase catalytic core"/>
    <property type="match status" value="1"/>
</dbReference>
<evidence type="ECO:0000256" key="6">
    <source>
        <dbReference type="SAM" id="MobiDB-lite"/>
    </source>
</evidence>
<evidence type="ECO:0000256" key="3">
    <source>
        <dbReference type="ARBA" id="ARBA00023125"/>
    </source>
</evidence>
<organism evidence="9 10">
    <name type="scientific">Streptomyces hintoniae</name>
    <dbReference type="NCBI Taxonomy" id="3075521"/>
    <lineage>
        <taxon>Bacteria</taxon>
        <taxon>Bacillati</taxon>
        <taxon>Actinomycetota</taxon>
        <taxon>Actinomycetes</taxon>
        <taxon>Kitasatosporales</taxon>
        <taxon>Streptomycetaceae</taxon>
        <taxon>Streptomyces</taxon>
    </lineage>
</organism>